<evidence type="ECO:0000313" key="2">
    <source>
        <dbReference type="EMBL" id="NMO94221.1"/>
    </source>
</evidence>
<keyword evidence="3" id="KW-1185">Reference proteome</keyword>
<protein>
    <recommendedName>
        <fullName evidence="1">Regulatory protein YycH-like domain-containing protein</fullName>
    </recommendedName>
</protein>
<dbReference type="Pfam" id="PF09648">
    <property type="entry name" value="YycI"/>
    <property type="match status" value="1"/>
</dbReference>
<dbReference type="AlphaFoldDB" id="A0A848M1U3"/>
<organism evidence="2 3">
    <name type="scientific">Paenibacillus lemnae</name>
    <dbReference type="NCBI Taxonomy" id="1330551"/>
    <lineage>
        <taxon>Bacteria</taxon>
        <taxon>Bacillati</taxon>
        <taxon>Bacillota</taxon>
        <taxon>Bacilli</taxon>
        <taxon>Bacillales</taxon>
        <taxon>Paenibacillaceae</taxon>
        <taxon>Paenibacillus</taxon>
    </lineage>
</organism>
<accession>A0A848M1U3</accession>
<dbReference type="RefSeq" id="WP_169502929.1">
    <property type="nucleotide sequence ID" value="NZ_JABBPN010000001.1"/>
</dbReference>
<dbReference type="Proteomes" id="UP000565468">
    <property type="component" value="Unassembled WGS sequence"/>
</dbReference>
<gene>
    <name evidence="2" type="ORF">HII30_00270</name>
</gene>
<dbReference type="InterPro" id="IPR018604">
    <property type="entry name" value="YycI-like"/>
</dbReference>
<dbReference type="EMBL" id="JABBPN010000001">
    <property type="protein sequence ID" value="NMO94221.1"/>
    <property type="molecule type" value="Genomic_DNA"/>
</dbReference>
<evidence type="ECO:0000313" key="3">
    <source>
        <dbReference type="Proteomes" id="UP000565468"/>
    </source>
</evidence>
<dbReference type="GO" id="GO:0016020">
    <property type="term" value="C:membrane"/>
    <property type="evidence" value="ECO:0007669"/>
    <property type="project" value="InterPro"/>
</dbReference>
<comment type="caution">
    <text evidence="2">The sequence shown here is derived from an EMBL/GenBank/DDBJ whole genome shotgun (WGS) entry which is preliminary data.</text>
</comment>
<dbReference type="Gene3D" id="2.40.128.690">
    <property type="entry name" value="YycH protein, domain 3-like"/>
    <property type="match status" value="1"/>
</dbReference>
<name>A0A848M1U3_PAELE</name>
<proteinExistence type="predicted"/>
<sequence length="252" mass="28699">MDWGRAKNVLIYAFLLLNLVLGYQLWMDLRDQAGASPDFTALSVATQRLMEDNRIQVLSPIPVETPQLPKISYTYRPDAQGDPVKLTQAVDTRLIYGEFKDLQNAIGDEIPNLDQYRHDPQSDREDAFVYRPLVNGKWPLFNVDLELFHQSQKIEYFREPVLDIKPTGDVEEQKVLSASKALGTLIERNVIPPRSAVKDIQLGYYGQMFDTEVELAAPAWRFTLDNGEMIYLQGISGDVFTPKSDKSDQAKE</sequence>
<evidence type="ECO:0000259" key="1">
    <source>
        <dbReference type="Pfam" id="PF09648"/>
    </source>
</evidence>
<reference evidence="2 3" key="1">
    <citation type="submission" date="2020-04" db="EMBL/GenBank/DDBJ databases">
        <title>Paenibacillus algicola sp. nov., a novel marine bacterium producing alginate lyase.</title>
        <authorList>
            <person name="Huang H."/>
        </authorList>
    </citation>
    <scope>NUCLEOTIDE SEQUENCE [LARGE SCALE GENOMIC DNA]</scope>
    <source>
        <strain evidence="2 3">L7-75</strain>
    </source>
</reference>
<feature type="domain" description="Regulatory protein YycH-like" evidence="1">
    <location>
        <begin position="85"/>
        <end position="227"/>
    </location>
</feature>